<keyword evidence="1" id="KW-1133">Transmembrane helix</keyword>
<keyword evidence="1" id="KW-0472">Membrane</keyword>
<protein>
    <submittedName>
        <fullName evidence="3">YdcF family protein</fullName>
    </submittedName>
</protein>
<keyword evidence="4" id="KW-1185">Reference proteome</keyword>
<feature type="transmembrane region" description="Helical" evidence="1">
    <location>
        <begin position="332"/>
        <end position="352"/>
    </location>
</feature>
<keyword evidence="1" id="KW-0812">Transmembrane</keyword>
<evidence type="ECO:0000259" key="2">
    <source>
        <dbReference type="Pfam" id="PF02698"/>
    </source>
</evidence>
<accession>A0A9X2MH80</accession>
<dbReference type="OrthoDB" id="9782395at2"/>
<evidence type="ECO:0000313" key="3">
    <source>
        <dbReference type="EMBL" id="MCR2043594.1"/>
    </source>
</evidence>
<feature type="transmembrane region" description="Helical" evidence="1">
    <location>
        <begin position="59"/>
        <end position="86"/>
    </location>
</feature>
<gene>
    <name evidence="3" type="ORF">NSA23_05615</name>
</gene>
<dbReference type="Proteomes" id="UP001142078">
    <property type="component" value="Unassembled WGS sequence"/>
</dbReference>
<feature type="transmembrane region" description="Helical" evidence="1">
    <location>
        <begin position="138"/>
        <end position="161"/>
    </location>
</feature>
<dbReference type="Gene3D" id="3.40.50.620">
    <property type="entry name" value="HUPs"/>
    <property type="match status" value="1"/>
</dbReference>
<evidence type="ECO:0000313" key="4">
    <source>
        <dbReference type="Proteomes" id="UP001142078"/>
    </source>
</evidence>
<dbReference type="RefSeq" id="WP_050069753.1">
    <property type="nucleotide sequence ID" value="NZ_CABKTM010000019.1"/>
</dbReference>
<dbReference type="PANTHER" id="PTHR30336">
    <property type="entry name" value="INNER MEMBRANE PROTEIN, PROBABLE PERMEASE"/>
    <property type="match status" value="1"/>
</dbReference>
<dbReference type="GO" id="GO:0005886">
    <property type="term" value="C:plasma membrane"/>
    <property type="evidence" value="ECO:0007669"/>
    <property type="project" value="TreeGrafter"/>
</dbReference>
<dbReference type="InterPro" id="IPR014729">
    <property type="entry name" value="Rossmann-like_a/b/a_fold"/>
</dbReference>
<dbReference type="InterPro" id="IPR051599">
    <property type="entry name" value="Cell_Envelope_Assoc"/>
</dbReference>
<evidence type="ECO:0000256" key="1">
    <source>
        <dbReference type="SAM" id="Phobius"/>
    </source>
</evidence>
<dbReference type="AlphaFoldDB" id="A0A9X2MH80"/>
<reference evidence="3" key="1">
    <citation type="submission" date="2022-07" db="EMBL/GenBank/DDBJ databases">
        <title>Enhanced cultured diversity of the mouse gut microbiota enables custom-made synthetic communities.</title>
        <authorList>
            <person name="Afrizal A."/>
        </authorList>
    </citation>
    <scope>NUCLEOTIDE SEQUENCE</scope>
    <source>
        <strain evidence="3">DSM 29482</strain>
    </source>
</reference>
<dbReference type="GO" id="GO:0000270">
    <property type="term" value="P:peptidoglycan metabolic process"/>
    <property type="evidence" value="ECO:0007669"/>
    <property type="project" value="TreeGrafter"/>
</dbReference>
<sequence length="355" mass="40963">MYIKVITWAFVILSGVLFYYNMKKERRTLFIGVNLFVFLIMLAFLAMLFVFSYSDIPFVYYFSILLVVGVILSVPIFIIWFVISLFTTGTKLVKREGVTISHLLSLGFGIALIIWIFIFPKLYSNIDNIILSSLFDFITFVFGYFLFVMVLFFVSSLLNLIPHLGKTYDYIIVLGSGLINNEVTPLLASRIEKGIEKHNKFNLEDHLVKVVFSGGQGHDEALPEGEAMANYAIDKGLEQKYIIRETRSKNTEENLCFSYELIKEDWMKRENQSEPEILVVTNNFHVFRALLIAKKLGIKCDGSGSKTKFYYWLNAIIREYIGVLYLQKKSHLLFLGLGFLKSLFQIIIEILVNRI</sequence>
<comment type="caution">
    <text evidence="3">The sequence shown here is derived from an EMBL/GenBank/DDBJ whole genome shotgun (WGS) entry which is preliminary data.</text>
</comment>
<dbReference type="Pfam" id="PF02698">
    <property type="entry name" value="DUF218"/>
    <property type="match status" value="1"/>
</dbReference>
<feature type="transmembrane region" description="Helical" evidence="1">
    <location>
        <begin position="29"/>
        <end position="53"/>
    </location>
</feature>
<name>A0A9X2MH80_9FIRM</name>
<organism evidence="3 4">
    <name type="scientific">Anaerosalibacter massiliensis</name>
    <dbReference type="NCBI Taxonomy" id="1347392"/>
    <lineage>
        <taxon>Bacteria</taxon>
        <taxon>Bacillati</taxon>
        <taxon>Bacillota</taxon>
        <taxon>Tissierellia</taxon>
        <taxon>Tissierellales</taxon>
        <taxon>Sporanaerobacteraceae</taxon>
        <taxon>Anaerosalibacter</taxon>
    </lineage>
</organism>
<feature type="transmembrane region" description="Helical" evidence="1">
    <location>
        <begin position="98"/>
        <end position="118"/>
    </location>
</feature>
<dbReference type="GO" id="GO:0043164">
    <property type="term" value="P:Gram-negative-bacterium-type cell wall biogenesis"/>
    <property type="evidence" value="ECO:0007669"/>
    <property type="project" value="TreeGrafter"/>
</dbReference>
<dbReference type="EMBL" id="JANJZL010000003">
    <property type="protein sequence ID" value="MCR2043594.1"/>
    <property type="molecule type" value="Genomic_DNA"/>
</dbReference>
<feature type="domain" description="DUF218" evidence="2">
    <location>
        <begin position="169"/>
        <end position="322"/>
    </location>
</feature>
<proteinExistence type="predicted"/>
<feature type="transmembrane region" description="Helical" evidence="1">
    <location>
        <begin position="6"/>
        <end position="22"/>
    </location>
</feature>
<dbReference type="InterPro" id="IPR003848">
    <property type="entry name" value="DUF218"/>
</dbReference>
<dbReference type="CDD" id="cd06259">
    <property type="entry name" value="YdcF-like"/>
    <property type="match status" value="1"/>
</dbReference>
<dbReference type="PANTHER" id="PTHR30336:SF18">
    <property type="entry name" value="MEMBRANE PROTEIN"/>
    <property type="match status" value="1"/>
</dbReference>